<comment type="function">
    <text evidence="10">Component of the ERMES/MDM complex, which serves as a molecular tether to connect the endoplasmic reticulum (ER) and mitochondria. Components of this complex are involved in the control of mitochondrial shape and protein biogenesis, and function in nonvesicular lipid trafficking between the ER and mitochondria. MPUL0A12260 is required for the interaction of the ER-resident membrane protein MMM1 and the outer mitochondrial membrane-resident beta-barrel protein MDM10.</text>
</comment>
<proteinExistence type="inferred from homology"/>
<evidence type="ECO:0000256" key="6">
    <source>
        <dbReference type="ARBA" id="ARBA00023055"/>
    </source>
</evidence>
<dbReference type="HAMAP" id="MF_03105">
    <property type="entry name" value="Mdm34"/>
    <property type="match status" value="1"/>
</dbReference>
<reference evidence="14" key="1">
    <citation type="submission" date="2019-03" db="EMBL/GenBank/DDBJ databases">
        <title>Snf2 controls pulcherriminic acid biosynthesis and connects pigmentation and antifungal activity of the yeast Metschnikowia pulcherrima.</title>
        <authorList>
            <person name="Gore-Lloyd D."/>
            <person name="Sumann I."/>
            <person name="Brachmann A.O."/>
            <person name="Schneeberger K."/>
            <person name="Ortiz-Merino R.A."/>
            <person name="Moreno-Beltran M."/>
            <person name="Schlaefli M."/>
            <person name="Kirner P."/>
            <person name="Santos Kron A."/>
            <person name="Wolfe K.H."/>
            <person name="Piel J."/>
            <person name="Ahrens C.H."/>
            <person name="Henk D."/>
            <person name="Freimoser F.M."/>
        </authorList>
    </citation>
    <scope>NUCLEOTIDE SEQUENCE [LARGE SCALE GENOMIC DNA]</scope>
    <source>
        <strain evidence="14">APC 1.2</strain>
    </source>
</reference>
<accession>A0A4P6XLH7</accession>
<keyword evidence="14" id="KW-1185">Reference proteome</keyword>
<dbReference type="InterPro" id="IPR058825">
    <property type="entry name" value="MDM34_N"/>
</dbReference>
<name>A0A4P6XLH7_9ASCO</name>
<dbReference type="CDD" id="cd21673">
    <property type="entry name" value="SMP_Mdm34"/>
    <property type="match status" value="1"/>
</dbReference>
<dbReference type="GO" id="GO:0032865">
    <property type="term" value="C:ERMES complex"/>
    <property type="evidence" value="ECO:0007669"/>
    <property type="project" value="UniProtKB-UniRule"/>
</dbReference>
<dbReference type="EMBL" id="CP034456">
    <property type="protein sequence ID" value="QBM86581.1"/>
    <property type="molecule type" value="Genomic_DNA"/>
</dbReference>
<evidence type="ECO:0000313" key="14">
    <source>
        <dbReference type="Proteomes" id="UP000292447"/>
    </source>
</evidence>
<dbReference type="AlphaFoldDB" id="A0A4P6XLH7"/>
<gene>
    <name evidence="13" type="primary">MPUL0A12260</name>
    <name evidence="10" type="synonym">MDM34</name>
    <name evidence="13" type="ORF">METSCH_A12260</name>
</gene>
<comment type="similarity">
    <text evidence="10">Belongs to the MDM34 family.</text>
</comment>
<keyword evidence="3 10" id="KW-1134">Transmembrane beta strand</keyword>
<keyword evidence="9 10" id="KW-0472">Membrane</keyword>
<keyword evidence="2" id="KW-0813">Transport</keyword>
<protein>
    <recommendedName>
        <fullName evidence="10">Mitochondrial distribution and morphology protein 34</fullName>
    </recommendedName>
</protein>
<evidence type="ECO:0000256" key="10">
    <source>
        <dbReference type="HAMAP-Rule" id="MF_03105"/>
    </source>
</evidence>
<keyword evidence="5 10" id="KW-1000">Mitochondrion outer membrane</keyword>
<comment type="domain">
    <text evidence="10">Lacks alpha-helical transmembrane segments, suggesting that it resides in the membrane via beta-sheet conformations similar to those predicted for other outer membrane proteins and porin.</text>
</comment>
<keyword evidence="6" id="KW-0445">Lipid transport</keyword>
<evidence type="ECO:0000256" key="8">
    <source>
        <dbReference type="ARBA" id="ARBA00023128"/>
    </source>
</evidence>
<evidence type="ECO:0000259" key="12">
    <source>
        <dbReference type="PROSITE" id="PS51847"/>
    </source>
</evidence>
<dbReference type="STRING" id="2163413.A0A4P6XLH7"/>
<evidence type="ECO:0000256" key="9">
    <source>
        <dbReference type="ARBA" id="ARBA00023136"/>
    </source>
</evidence>
<keyword evidence="8 10" id="KW-0496">Mitochondrion</keyword>
<evidence type="ECO:0000256" key="11">
    <source>
        <dbReference type="SAM" id="MobiDB-lite"/>
    </source>
</evidence>
<organism evidence="13 14">
    <name type="scientific">Metschnikowia aff. pulcherrima</name>
    <dbReference type="NCBI Taxonomy" id="2163413"/>
    <lineage>
        <taxon>Eukaryota</taxon>
        <taxon>Fungi</taxon>
        <taxon>Dikarya</taxon>
        <taxon>Ascomycota</taxon>
        <taxon>Saccharomycotina</taxon>
        <taxon>Pichiomycetes</taxon>
        <taxon>Metschnikowiaceae</taxon>
        <taxon>Metschnikowia</taxon>
    </lineage>
</organism>
<dbReference type="Pfam" id="PF26545">
    <property type="entry name" value="Mdm34_N"/>
    <property type="match status" value="1"/>
</dbReference>
<evidence type="ECO:0000256" key="1">
    <source>
        <dbReference type="ARBA" id="ARBA00004370"/>
    </source>
</evidence>
<feature type="region of interest" description="Disordered" evidence="11">
    <location>
        <begin position="529"/>
        <end position="564"/>
    </location>
</feature>
<evidence type="ECO:0000256" key="7">
    <source>
        <dbReference type="ARBA" id="ARBA00023121"/>
    </source>
</evidence>
<dbReference type="InterPro" id="IPR027536">
    <property type="entry name" value="MDM34"/>
</dbReference>
<dbReference type="GO" id="GO:0008289">
    <property type="term" value="F:lipid binding"/>
    <property type="evidence" value="ECO:0007669"/>
    <property type="project" value="UniProtKB-KW"/>
</dbReference>
<comment type="subcellular location">
    <subcellularLocation>
        <location evidence="1">Membrane</location>
    </subcellularLocation>
    <subcellularLocation>
        <location evidence="10">Mitochondrion outer membrane</location>
        <topology evidence="10">Multi-pass membrane protein</topology>
    </subcellularLocation>
    <text evidence="10">The ERMES/MDM complex localizes to a few discrete foci (around 10 per single cell), that represent mitochondria-endoplasmic reticulum junctions. These foci are often found next to mtDNA nucleoids.</text>
</comment>
<dbReference type="GO" id="GO:0007005">
    <property type="term" value="P:mitochondrion organization"/>
    <property type="evidence" value="ECO:0007669"/>
    <property type="project" value="InterPro"/>
</dbReference>
<evidence type="ECO:0000256" key="5">
    <source>
        <dbReference type="ARBA" id="ARBA00022787"/>
    </source>
</evidence>
<evidence type="ECO:0000256" key="2">
    <source>
        <dbReference type="ARBA" id="ARBA00022448"/>
    </source>
</evidence>
<dbReference type="InterPro" id="IPR031468">
    <property type="entry name" value="SMP_LBD"/>
</dbReference>
<dbReference type="PANTHER" id="PTHR28185">
    <property type="entry name" value="MITOCHONDRIAL DISTRIBUTION AND MORPHOLOGY PROTEIN 34"/>
    <property type="match status" value="1"/>
</dbReference>
<dbReference type="Proteomes" id="UP000292447">
    <property type="component" value="Chromosome I"/>
</dbReference>
<dbReference type="PANTHER" id="PTHR28185:SF1">
    <property type="entry name" value="MITOCHONDRIAL DISTRIBUTION AND MORPHOLOGY PROTEIN 34"/>
    <property type="match status" value="1"/>
</dbReference>
<dbReference type="GO" id="GO:1990456">
    <property type="term" value="P:mitochondrion-endoplasmic reticulum membrane tethering"/>
    <property type="evidence" value="ECO:0007669"/>
    <property type="project" value="TreeGrafter"/>
</dbReference>
<comment type="subunit">
    <text evidence="10">Component of the ER-mitochondria encounter structure (ERMES) or MDM complex, composed of MMM1, MDM10, MDM12 and MPUL0A12260.</text>
</comment>
<evidence type="ECO:0000256" key="3">
    <source>
        <dbReference type="ARBA" id="ARBA00022452"/>
    </source>
</evidence>
<keyword evidence="4 10" id="KW-0812">Transmembrane</keyword>
<feature type="domain" description="SMP-LTD" evidence="12">
    <location>
        <begin position="1"/>
        <end position="201"/>
    </location>
</feature>
<dbReference type="PROSITE" id="PS51847">
    <property type="entry name" value="SMP"/>
    <property type="match status" value="1"/>
</dbReference>
<evidence type="ECO:0000256" key="4">
    <source>
        <dbReference type="ARBA" id="ARBA00022692"/>
    </source>
</evidence>
<dbReference type="GO" id="GO:0015914">
    <property type="term" value="P:phospholipid transport"/>
    <property type="evidence" value="ECO:0007669"/>
    <property type="project" value="TreeGrafter"/>
</dbReference>
<keyword evidence="7" id="KW-0446">Lipid-binding</keyword>
<sequence length="564" mass="63230">MSFNVNWDTLETDALRDWTTELLTGALNSGTRPNILASDITIKDLNFGKIAPEFEILEIGELDKDRFRGIFKINYDGDFHLTLHTQVQANPLKIHSDNSREREVAEDAFVTPEFLLSTEPFNIPLDLKLSDIKISGIGIIVFSQTKGLTLVFRNDPLDSIKVSSTFDTVQVLSNFLQTQIETQIRDLFRETLPTLIHKYSLKYTSTFQNNDFLNNIKDHLKDQPPTSPLDVLELESVAPSNLKKLAKLYNSRETLDLKVPKIKNAAQRNRLEKFNKDYYPSLTNSLYSNLGIPPIEGVPQQNNGIPVELLVNNDFRQVDSILKEISTIQTKSLRSGSGEAKRAKRRTFKLGKKVSVATNQTENVSSSPEKPSTRLDMEKTINLTKLPRGQKEAAHVEHDSNDGLSDTSTVHEEQCVSMEHPTPVKLRPLTRPLLHPSFEQKGDVLSAATLHGCPSPLNTNSSFVGGVGLGSSFFNIASGNAICVSPLRNDPIVTTTQEEQDVRIKKSMNRVNIEHINEKLKMRLGFDDLPQTTKHDESLSLKKSRNSCFENPPPPYYQAPRAGL</sequence>
<evidence type="ECO:0000313" key="13">
    <source>
        <dbReference type="EMBL" id="QBM86581.1"/>
    </source>
</evidence>